<dbReference type="Proteomes" id="UP000634136">
    <property type="component" value="Unassembled WGS sequence"/>
</dbReference>
<proteinExistence type="predicted"/>
<protein>
    <submittedName>
        <fullName evidence="2">Uncharacterized protein</fullName>
    </submittedName>
</protein>
<accession>A0A834X3Z8</accession>
<keyword evidence="3" id="KW-1185">Reference proteome</keyword>
<dbReference type="EMBL" id="JAAIUW010000003">
    <property type="protein sequence ID" value="KAF7837250.1"/>
    <property type="molecule type" value="Genomic_DNA"/>
</dbReference>
<feature type="region of interest" description="Disordered" evidence="1">
    <location>
        <begin position="1"/>
        <end position="21"/>
    </location>
</feature>
<evidence type="ECO:0000313" key="3">
    <source>
        <dbReference type="Proteomes" id="UP000634136"/>
    </source>
</evidence>
<reference evidence="2" key="1">
    <citation type="submission" date="2020-09" db="EMBL/GenBank/DDBJ databases">
        <title>Genome-Enabled Discovery of Anthraquinone Biosynthesis in Senna tora.</title>
        <authorList>
            <person name="Kang S.-H."/>
            <person name="Pandey R.P."/>
            <person name="Lee C.-M."/>
            <person name="Sim J.-S."/>
            <person name="Jeong J.-T."/>
            <person name="Choi B.-S."/>
            <person name="Jung M."/>
            <person name="Ginzburg D."/>
            <person name="Zhao K."/>
            <person name="Won S.Y."/>
            <person name="Oh T.-J."/>
            <person name="Yu Y."/>
            <person name="Kim N.-H."/>
            <person name="Lee O.R."/>
            <person name="Lee T.-H."/>
            <person name="Bashyal P."/>
            <person name="Kim T.-S."/>
            <person name="Lee W.-H."/>
            <person name="Kawkins C."/>
            <person name="Kim C.-K."/>
            <person name="Kim J.S."/>
            <person name="Ahn B.O."/>
            <person name="Rhee S.Y."/>
            <person name="Sohng J.K."/>
        </authorList>
    </citation>
    <scope>NUCLEOTIDE SEQUENCE</scope>
    <source>
        <tissue evidence="2">Leaf</tissue>
    </source>
</reference>
<name>A0A834X3Z8_9FABA</name>
<dbReference type="AlphaFoldDB" id="A0A834X3Z8"/>
<evidence type="ECO:0000256" key="1">
    <source>
        <dbReference type="SAM" id="MobiDB-lite"/>
    </source>
</evidence>
<comment type="caution">
    <text evidence="2">The sequence shown here is derived from an EMBL/GenBank/DDBJ whole genome shotgun (WGS) entry which is preliminary data.</text>
</comment>
<gene>
    <name evidence="2" type="ORF">G2W53_005732</name>
</gene>
<sequence>MGSNQPGNGGLGSIAHGLMAA</sequence>
<evidence type="ECO:0000313" key="2">
    <source>
        <dbReference type="EMBL" id="KAF7837250.1"/>
    </source>
</evidence>
<organism evidence="2 3">
    <name type="scientific">Senna tora</name>
    <dbReference type="NCBI Taxonomy" id="362788"/>
    <lineage>
        <taxon>Eukaryota</taxon>
        <taxon>Viridiplantae</taxon>
        <taxon>Streptophyta</taxon>
        <taxon>Embryophyta</taxon>
        <taxon>Tracheophyta</taxon>
        <taxon>Spermatophyta</taxon>
        <taxon>Magnoliopsida</taxon>
        <taxon>eudicotyledons</taxon>
        <taxon>Gunneridae</taxon>
        <taxon>Pentapetalae</taxon>
        <taxon>rosids</taxon>
        <taxon>fabids</taxon>
        <taxon>Fabales</taxon>
        <taxon>Fabaceae</taxon>
        <taxon>Caesalpinioideae</taxon>
        <taxon>Cassia clade</taxon>
        <taxon>Senna</taxon>
    </lineage>
</organism>